<evidence type="ECO:0000256" key="3">
    <source>
        <dbReference type="ARBA" id="ARBA00022837"/>
    </source>
</evidence>
<dbReference type="PANTHER" id="PTHR23055:SF60">
    <property type="entry name" value="CALAXIN"/>
    <property type="match status" value="1"/>
</dbReference>
<organism evidence="5 6">
    <name type="scientific">Poecilia reticulata</name>
    <name type="common">Guppy</name>
    <name type="synonym">Acanthophacelus reticulatus</name>
    <dbReference type="NCBI Taxonomy" id="8081"/>
    <lineage>
        <taxon>Eukaryota</taxon>
        <taxon>Metazoa</taxon>
        <taxon>Chordata</taxon>
        <taxon>Craniata</taxon>
        <taxon>Vertebrata</taxon>
        <taxon>Euteleostomi</taxon>
        <taxon>Actinopterygii</taxon>
        <taxon>Neopterygii</taxon>
        <taxon>Teleostei</taxon>
        <taxon>Neoteleostei</taxon>
        <taxon>Acanthomorphata</taxon>
        <taxon>Ovalentaria</taxon>
        <taxon>Atherinomorphae</taxon>
        <taxon>Cyprinodontiformes</taxon>
        <taxon>Poeciliidae</taxon>
        <taxon>Poeciliinae</taxon>
        <taxon>Poecilia</taxon>
    </lineage>
</organism>
<feature type="domain" description="EF-hand" evidence="4">
    <location>
        <begin position="107"/>
        <end position="142"/>
    </location>
</feature>
<proteinExistence type="predicted"/>
<dbReference type="Proteomes" id="UP000242638">
    <property type="component" value="Unassembled WGS sequence"/>
</dbReference>
<evidence type="ECO:0000259" key="4">
    <source>
        <dbReference type="PROSITE" id="PS50222"/>
    </source>
</evidence>
<evidence type="ECO:0000256" key="2">
    <source>
        <dbReference type="ARBA" id="ARBA00022737"/>
    </source>
</evidence>
<reference evidence="5" key="3">
    <citation type="submission" date="2025-09" db="UniProtKB">
        <authorList>
            <consortium name="Ensembl"/>
        </authorList>
    </citation>
    <scope>IDENTIFICATION</scope>
    <source>
        <strain evidence="5">Guanapo</strain>
    </source>
</reference>
<dbReference type="InterPro" id="IPR002048">
    <property type="entry name" value="EF_hand_dom"/>
</dbReference>
<protein>
    <submittedName>
        <fullName evidence="5">EF-hand calcium binding domain 1</fullName>
    </submittedName>
</protein>
<evidence type="ECO:0000256" key="1">
    <source>
        <dbReference type="ARBA" id="ARBA00022723"/>
    </source>
</evidence>
<sequence>MMEMTAKSKKVLHAQVEALSRKVEHFNKTELESLILMFNSLMAEQVSRGRPANGLKRGKFRGLLQGTFEMTNAVMMDGVFRSFDKDGHGVIILEEWIRGLAVFLRGTIEEKIMHTFRVYDLNNDKFISKDEIFHMLKHSFIKWPSEEDPDEGIKDVVEITMKKMDLDHDGLLSFDDFQKSVLDENLFLQAFGPCLPDNTVISQITGLKHSTVETLLIHVAFCCPETRQFKQK</sequence>
<dbReference type="PRINTS" id="PR00450">
    <property type="entry name" value="RECOVERIN"/>
</dbReference>
<dbReference type="Gene3D" id="1.10.238.10">
    <property type="entry name" value="EF-hand"/>
    <property type="match status" value="1"/>
</dbReference>
<keyword evidence="1" id="KW-0479">Metal-binding</keyword>
<feature type="domain" description="EF-hand" evidence="4">
    <location>
        <begin position="71"/>
        <end position="106"/>
    </location>
</feature>
<dbReference type="AlphaFoldDB" id="A0A3P9NBZ1"/>
<dbReference type="InterPro" id="IPR011992">
    <property type="entry name" value="EF-hand-dom_pair"/>
</dbReference>
<feature type="domain" description="EF-hand" evidence="4">
    <location>
        <begin position="152"/>
        <end position="187"/>
    </location>
</feature>
<dbReference type="PROSITE" id="PS50222">
    <property type="entry name" value="EF_HAND_2"/>
    <property type="match status" value="3"/>
</dbReference>
<dbReference type="OMA" id="TNEAMME"/>
<dbReference type="InterPro" id="IPR018247">
    <property type="entry name" value="EF_Hand_1_Ca_BS"/>
</dbReference>
<keyword evidence="6" id="KW-1185">Reference proteome</keyword>
<dbReference type="Pfam" id="PF13499">
    <property type="entry name" value="EF-hand_7"/>
    <property type="match status" value="1"/>
</dbReference>
<dbReference type="PANTHER" id="PTHR23055">
    <property type="entry name" value="CALCIUM BINDING PROTEINS"/>
    <property type="match status" value="1"/>
</dbReference>
<dbReference type="GeneTree" id="ENSGT00940000165470"/>
<dbReference type="CDD" id="cd00051">
    <property type="entry name" value="EFh"/>
    <property type="match status" value="2"/>
</dbReference>
<keyword evidence="2" id="KW-0677">Repeat</keyword>
<keyword evidence="3" id="KW-0106">Calcium</keyword>
<dbReference type="InterPro" id="IPR028846">
    <property type="entry name" value="Recoverin"/>
</dbReference>
<evidence type="ECO:0000313" key="5">
    <source>
        <dbReference type="Ensembl" id="ENSPREP00000007081.1"/>
    </source>
</evidence>
<dbReference type="PROSITE" id="PS00018">
    <property type="entry name" value="EF_HAND_1"/>
    <property type="match status" value="2"/>
</dbReference>
<dbReference type="SUPFAM" id="SSF47473">
    <property type="entry name" value="EF-hand"/>
    <property type="match status" value="1"/>
</dbReference>
<name>A0A3P9NBZ1_POERE</name>
<reference evidence="5" key="2">
    <citation type="submission" date="2025-08" db="UniProtKB">
        <authorList>
            <consortium name="Ensembl"/>
        </authorList>
    </citation>
    <scope>IDENTIFICATION</scope>
    <source>
        <strain evidence="5">Guanapo</strain>
    </source>
</reference>
<reference evidence="6" key="1">
    <citation type="submission" date="2013-11" db="EMBL/GenBank/DDBJ databases">
        <title>The genomic landscape of the Guanapo guppy.</title>
        <authorList>
            <person name="Kuenstner A."/>
            <person name="Dreyer C."/>
        </authorList>
    </citation>
    <scope>NUCLEOTIDE SEQUENCE</scope>
    <source>
        <strain evidence="6">Guanapo</strain>
    </source>
</reference>
<evidence type="ECO:0000313" key="6">
    <source>
        <dbReference type="Proteomes" id="UP000242638"/>
    </source>
</evidence>
<dbReference type="STRING" id="8081.ENSPREP00000007081"/>
<dbReference type="Ensembl" id="ENSPRET00000007172.1">
    <property type="protein sequence ID" value="ENSPREP00000007081.1"/>
    <property type="gene ID" value="ENSPREG00000004820.1"/>
</dbReference>
<dbReference type="SMART" id="SM00054">
    <property type="entry name" value="EFh"/>
    <property type="match status" value="3"/>
</dbReference>
<dbReference type="GO" id="GO:0005509">
    <property type="term" value="F:calcium ion binding"/>
    <property type="evidence" value="ECO:0007669"/>
    <property type="project" value="InterPro"/>
</dbReference>
<accession>A0A3P9NBZ1</accession>